<keyword evidence="3" id="KW-0540">Nuclease</keyword>
<protein>
    <submittedName>
        <fullName evidence="3">3'-5' exonuclease activity</fullName>
    </submittedName>
</protein>
<dbReference type="InterPro" id="IPR012337">
    <property type="entry name" value="RNaseH-like_sf"/>
</dbReference>
<dbReference type="SMART" id="SM00474">
    <property type="entry name" value="35EXOc"/>
    <property type="match status" value="1"/>
</dbReference>
<evidence type="ECO:0000313" key="4">
    <source>
        <dbReference type="Proteomes" id="UP001307889"/>
    </source>
</evidence>
<dbReference type="EMBL" id="AP028917">
    <property type="protein sequence ID" value="BES98654.1"/>
    <property type="molecule type" value="Genomic_DNA"/>
</dbReference>
<dbReference type="GO" id="GO:0004527">
    <property type="term" value="F:exonuclease activity"/>
    <property type="evidence" value="ECO:0007669"/>
    <property type="project" value="UniProtKB-KW"/>
</dbReference>
<feature type="compositionally biased region" description="Acidic residues" evidence="1">
    <location>
        <begin position="784"/>
        <end position="800"/>
    </location>
</feature>
<dbReference type="SUPFAM" id="SSF53098">
    <property type="entry name" value="Ribonuclease H-like"/>
    <property type="match status" value="1"/>
</dbReference>
<sequence>MAFVGSFDGRGQQMPALSFTGTPAANGPIIDTETDEFMNNLKNLWAQCKKCQALCDMLYVQFSRVDQPFEKALVMVRKSPDYHPSKQTSLAYTVMEQFGIWVGQSGPPVYSTLTAKLKEEAFQVASRQRNKNLSVLIANVYKLADDKELLLPHLHTMLKLHMYKEVCDWAILLELEDRFTIMEFLLPLILLDKLNVADAFLKRSRRHTLLLIRYLDCLLEQNDAASSITAFLNETNMPDVNMAALNKFSQRKTLVKIIKKLRSLHNLGDEVAPNCVQRNGISSINFLIHRRYDEAVISKEGFREMVLDVNKAGNLVVARHLVQRLCDLGDGQEAKHWIEVYDVPVEELSPMAQDLMLDSESTFEDPQSRAEPQGWYDPQPCTDEQDDGYLQLTIPRSQVITIDSEAQFEALIESAVDGASVIGLDCEWKPTMVGKSSSNLSLIQIATNDRVYLLDFVHLEEFGHLWSEFISVCLANPHVMKVGFGLASDLKMMSACLLNGNVKLEGRLGYLDLMVLWARLSKDYKVKLPFHDLGEIHGNGLNQLVAMCLGRPLNKIEQFSNWESRPLRESQITYAALDAHCLLDALEVIRSTCSACGIPIDDIISEMMASSRKMSAASASSRKIKKTKKAPIVQPMGQPTVPQTVQSLRFICPDDLAALVPKLRRVGVDVRQLPASTTHEEIAAGADPGRILLLKPSVYNLIKNSFKYHSLYDNVYIVIAKNAQNQLLEVLNYFNVSVAKEDLFSRCQACNSVEMYQISREELAKGNASSASAPYNVAPAGEEEYDEDDFWDNDDADDDPGYSNYRDHGAEPAARPDVLCTPKGQLVNVAAIPDWVMDSANDFFACSDCGDVCWDSGYFDEVLGRSADF</sequence>
<dbReference type="Proteomes" id="UP001307889">
    <property type="component" value="Chromosome 9"/>
</dbReference>
<keyword evidence="3" id="KW-0378">Hydrolase</keyword>
<dbReference type="InterPro" id="IPR036397">
    <property type="entry name" value="RNaseH_sf"/>
</dbReference>
<proteinExistence type="predicted"/>
<feature type="region of interest" description="Disordered" evidence="1">
    <location>
        <begin position="361"/>
        <end position="380"/>
    </location>
</feature>
<evidence type="ECO:0000256" key="1">
    <source>
        <dbReference type="SAM" id="MobiDB-lite"/>
    </source>
</evidence>
<dbReference type="InterPro" id="IPR002562">
    <property type="entry name" value="3'-5'_exonuclease_dom"/>
</dbReference>
<feature type="domain" description="3'-5' exonuclease" evidence="2">
    <location>
        <begin position="399"/>
        <end position="594"/>
    </location>
</feature>
<dbReference type="InterPro" id="IPR002782">
    <property type="entry name" value="Mut7-C_RNAse_dom"/>
</dbReference>
<gene>
    <name evidence="3" type="ORF">NTJ_11471</name>
</gene>
<evidence type="ECO:0000313" key="3">
    <source>
        <dbReference type="EMBL" id="BES98654.1"/>
    </source>
</evidence>
<reference evidence="3 4" key="1">
    <citation type="submission" date="2023-09" db="EMBL/GenBank/DDBJ databases">
        <title>Nesidiocoris tenuis whole genome shotgun sequence.</title>
        <authorList>
            <person name="Shibata T."/>
            <person name="Shimoda M."/>
            <person name="Kobayashi T."/>
            <person name="Uehara T."/>
        </authorList>
    </citation>
    <scope>NUCLEOTIDE SEQUENCE [LARGE SCALE GENOMIC DNA]</scope>
    <source>
        <strain evidence="3 4">Japan</strain>
    </source>
</reference>
<accession>A0ABN7B4Y0</accession>
<organism evidence="3 4">
    <name type="scientific">Nesidiocoris tenuis</name>
    <dbReference type="NCBI Taxonomy" id="355587"/>
    <lineage>
        <taxon>Eukaryota</taxon>
        <taxon>Metazoa</taxon>
        <taxon>Ecdysozoa</taxon>
        <taxon>Arthropoda</taxon>
        <taxon>Hexapoda</taxon>
        <taxon>Insecta</taxon>
        <taxon>Pterygota</taxon>
        <taxon>Neoptera</taxon>
        <taxon>Paraneoptera</taxon>
        <taxon>Hemiptera</taxon>
        <taxon>Heteroptera</taxon>
        <taxon>Panheteroptera</taxon>
        <taxon>Cimicomorpha</taxon>
        <taxon>Miridae</taxon>
        <taxon>Dicyphina</taxon>
        <taxon>Nesidiocoris</taxon>
    </lineage>
</organism>
<dbReference type="PANTHER" id="PTHR47765:SF2">
    <property type="entry name" value="EXONUCLEASE MUT-7 HOMOLOG"/>
    <property type="match status" value="1"/>
</dbReference>
<feature type="region of interest" description="Disordered" evidence="1">
    <location>
        <begin position="784"/>
        <end position="808"/>
    </location>
</feature>
<keyword evidence="4" id="KW-1185">Reference proteome</keyword>
<dbReference type="Gene3D" id="3.30.420.10">
    <property type="entry name" value="Ribonuclease H-like superfamily/Ribonuclease H"/>
    <property type="match status" value="1"/>
</dbReference>
<dbReference type="InterPro" id="IPR052408">
    <property type="entry name" value="Exonuclease_MUT-7-like"/>
</dbReference>
<keyword evidence="3" id="KW-0269">Exonuclease</keyword>
<evidence type="ECO:0000259" key="2">
    <source>
        <dbReference type="SMART" id="SM00474"/>
    </source>
</evidence>
<dbReference type="PANTHER" id="PTHR47765">
    <property type="entry name" value="3'-5' EXONUCLEASE DOMAIN-CONTAINING PROTEIN"/>
    <property type="match status" value="1"/>
</dbReference>
<name>A0ABN7B4Y0_9HEMI</name>
<dbReference type="Pfam" id="PF01612">
    <property type="entry name" value="DNA_pol_A_exo1"/>
    <property type="match status" value="1"/>
</dbReference>
<dbReference type="Pfam" id="PF01927">
    <property type="entry name" value="Mut7-C"/>
    <property type="match status" value="1"/>
</dbReference>